<dbReference type="EMBL" id="GL945433">
    <property type="protein sequence ID" value="EGO25816.1"/>
    <property type="molecule type" value="Genomic_DNA"/>
</dbReference>
<dbReference type="KEGG" id="sla:SERLADRAFT_369186"/>
<accession>F8NU50</accession>
<name>F8NU50_SERL9</name>
<dbReference type="HOGENOM" id="CLU_2759392_0_0_1"/>
<dbReference type="GeneID" id="18810286"/>
<sequence length="70" mass="7833">MAILDGAEGIGENCPFHVPPMDVEEKRLLVRERRGDVGMRYVRPCNGIQARNDSYELKSNGQLSISDSKL</sequence>
<dbReference type="AlphaFoldDB" id="F8NU50"/>
<protein>
    <submittedName>
        <fullName evidence="1">Uncharacterized protein</fullName>
    </submittedName>
</protein>
<evidence type="ECO:0000313" key="1">
    <source>
        <dbReference type="EMBL" id="EGO25816.1"/>
    </source>
</evidence>
<dbReference type="RefSeq" id="XP_007317938.1">
    <property type="nucleotide sequence ID" value="XM_007317876.1"/>
</dbReference>
<dbReference type="Proteomes" id="UP000008064">
    <property type="component" value="Unassembled WGS sequence"/>
</dbReference>
<reference evidence="1" key="1">
    <citation type="submission" date="2011-04" db="EMBL/GenBank/DDBJ databases">
        <title>Evolution of plant cell wall degrading machinery underlies the functional diversity of forest fungi.</title>
        <authorList>
            <consortium name="US DOE Joint Genome Institute (JGI-PGF)"/>
            <person name="Eastwood D.C."/>
            <person name="Floudas D."/>
            <person name="Binder M."/>
            <person name="Majcherczyk A."/>
            <person name="Schneider P."/>
            <person name="Aerts A."/>
            <person name="Asiegbu F.O."/>
            <person name="Baker S.E."/>
            <person name="Barry K."/>
            <person name="Bendiksby M."/>
            <person name="Blumentritt M."/>
            <person name="Coutinho P.M."/>
            <person name="Cullen D."/>
            <person name="Cullen D."/>
            <person name="Gathman A."/>
            <person name="Goodell B."/>
            <person name="Henrissat B."/>
            <person name="Ihrmark K."/>
            <person name="Kauserud H."/>
            <person name="Kohler A."/>
            <person name="LaButti K."/>
            <person name="Lapidus A."/>
            <person name="Lavin J.L."/>
            <person name="Lee Y.-H."/>
            <person name="Lindquist E."/>
            <person name="Lilly W."/>
            <person name="Lucas S."/>
            <person name="Morin E."/>
            <person name="Murat C."/>
            <person name="Oguiza J.A."/>
            <person name="Park J."/>
            <person name="Pisabarro A.G."/>
            <person name="Riley R."/>
            <person name="Rosling A."/>
            <person name="Salamov A."/>
            <person name="Schmidt O."/>
            <person name="Schmutz J."/>
            <person name="Skrede I."/>
            <person name="Stenlid J."/>
            <person name="Wiebenga A."/>
            <person name="Xie X."/>
            <person name="Kues U."/>
            <person name="Hibbett D.S."/>
            <person name="Hoffmeister D."/>
            <person name="Hogberg N."/>
            <person name="Martin F."/>
            <person name="Grigoriev I.V."/>
            <person name="Watkinson S.C."/>
        </authorList>
    </citation>
    <scope>NUCLEOTIDE SEQUENCE</scope>
    <source>
        <strain evidence="1">S7.9</strain>
    </source>
</reference>
<proteinExistence type="predicted"/>
<organism>
    <name type="scientific">Serpula lacrymans var. lacrymans (strain S7.9)</name>
    <name type="common">Dry rot fungus</name>
    <dbReference type="NCBI Taxonomy" id="578457"/>
    <lineage>
        <taxon>Eukaryota</taxon>
        <taxon>Fungi</taxon>
        <taxon>Dikarya</taxon>
        <taxon>Basidiomycota</taxon>
        <taxon>Agaricomycotina</taxon>
        <taxon>Agaricomycetes</taxon>
        <taxon>Agaricomycetidae</taxon>
        <taxon>Boletales</taxon>
        <taxon>Coniophorineae</taxon>
        <taxon>Serpulaceae</taxon>
        <taxon>Serpula</taxon>
    </lineage>
</organism>
<gene>
    <name evidence="1" type="ORF">SERLADRAFT_369186</name>
</gene>